<gene>
    <name evidence="1" type="ORF">TM448A01266_0010</name>
    <name evidence="2" type="ORF">TM448B01619_0005</name>
</gene>
<dbReference type="AlphaFoldDB" id="A0A6H1ZP55"/>
<reference evidence="1" key="1">
    <citation type="submission" date="2020-03" db="EMBL/GenBank/DDBJ databases">
        <title>The deep terrestrial virosphere.</title>
        <authorList>
            <person name="Holmfeldt K."/>
            <person name="Nilsson E."/>
            <person name="Simone D."/>
            <person name="Lopez-Fernandez M."/>
            <person name="Wu X."/>
            <person name="de Brujin I."/>
            <person name="Lundin D."/>
            <person name="Andersson A."/>
            <person name="Bertilsson S."/>
            <person name="Dopson M."/>
        </authorList>
    </citation>
    <scope>NUCLEOTIDE SEQUENCE</scope>
    <source>
        <strain evidence="1">TM448A01266</strain>
        <strain evidence="2">TM448B01619</strain>
    </source>
</reference>
<evidence type="ECO:0000313" key="1">
    <source>
        <dbReference type="EMBL" id="QJA49211.1"/>
    </source>
</evidence>
<sequence length="83" mass="9379">MEEKSKKVKPLNLRTAWINDGQGIQVLGMVPHGTVPSEVELPYPKWQKQEDVKVGGYLELAEDIHSYGLLNGCDLRRKGNLYV</sequence>
<name>A0A6H1ZP55_9ZZZZ</name>
<proteinExistence type="predicted"/>
<evidence type="ECO:0000313" key="2">
    <source>
        <dbReference type="EMBL" id="QJH99546.1"/>
    </source>
</evidence>
<dbReference type="EMBL" id="MT144124">
    <property type="protein sequence ID" value="QJA49211.1"/>
    <property type="molecule type" value="Genomic_DNA"/>
</dbReference>
<accession>A0A6H1ZP55</accession>
<protein>
    <submittedName>
        <fullName evidence="1">Uncharacterized protein</fullName>
    </submittedName>
</protein>
<organism evidence="1">
    <name type="scientific">viral metagenome</name>
    <dbReference type="NCBI Taxonomy" id="1070528"/>
    <lineage>
        <taxon>unclassified sequences</taxon>
        <taxon>metagenomes</taxon>
        <taxon>organismal metagenomes</taxon>
    </lineage>
</organism>
<dbReference type="EMBL" id="MT144796">
    <property type="protein sequence ID" value="QJH99546.1"/>
    <property type="molecule type" value="Genomic_DNA"/>
</dbReference>